<sequence>MERVLISGGRGDLAQAIARAFRDAGDEVLAPGRDELDVADPASVASYFAGIETPDLLISNAGLADNELLARCNEASWDRQLEVNLHGTFRCAKAAARAMLRKRTGHLIFISSHSALHPPVGQAAYAAAKAGLIGLAKSLAKELGPAGIRVNTVLPGFLETRMTAGLPESRRDEVRREHALGRFNDTESVAAFLVHLHRQLPYTSGQVFQLDSRIG</sequence>
<keyword evidence="3" id="KW-1185">Reference proteome</keyword>
<dbReference type="PANTHER" id="PTHR42760:SF40">
    <property type="entry name" value="3-OXOACYL-[ACYL-CARRIER-PROTEIN] REDUCTASE, CHLOROPLASTIC"/>
    <property type="match status" value="1"/>
</dbReference>
<dbReference type="InterPro" id="IPR002347">
    <property type="entry name" value="SDR_fam"/>
</dbReference>
<protein>
    <submittedName>
        <fullName evidence="2">Beta-ketoacyl-ACP reductase</fullName>
    </submittedName>
</protein>
<accession>A0ABM7RF92</accession>
<dbReference type="Gene3D" id="3.40.50.720">
    <property type="entry name" value="NAD(P)-binding Rossmann-like Domain"/>
    <property type="match status" value="1"/>
</dbReference>
<organism evidence="2 3">
    <name type="scientific">Haloferula helveola</name>
    <dbReference type="NCBI Taxonomy" id="490095"/>
    <lineage>
        <taxon>Bacteria</taxon>
        <taxon>Pseudomonadati</taxon>
        <taxon>Verrucomicrobiota</taxon>
        <taxon>Verrucomicrobiia</taxon>
        <taxon>Verrucomicrobiales</taxon>
        <taxon>Verrucomicrobiaceae</taxon>
        <taxon>Haloferula</taxon>
    </lineage>
</organism>
<evidence type="ECO:0000256" key="1">
    <source>
        <dbReference type="ARBA" id="ARBA00006484"/>
    </source>
</evidence>
<proteinExistence type="inferred from homology"/>
<dbReference type="RefSeq" id="WP_338690026.1">
    <property type="nucleotide sequence ID" value="NZ_AP024702.1"/>
</dbReference>
<dbReference type="PRINTS" id="PR00080">
    <property type="entry name" value="SDRFAMILY"/>
</dbReference>
<comment type="similarity">
    <text evidence="1">Belongs to the short-chain dehydrogenases/reductases (SDR) family.</text>
</comment>
<gene>
    <name evidence="2" type="primary">fabG_2</name>
    <name evidence="2" type="ORF">HAHE_16030</name>
</gene>
<dbReference type="InterPro" id="IPR020904">
    <property type="entry name" value="Sc_DH/Rdtase_CS"/>
</dbReference>
<dbReference type="Pfam" id="PF13561">
    <property type="entry name" value="adh_short_C2"/>
    <property type="match status" value="1"/>
</dbReference>
<dbReference type="InterPro" id="IPR036291">
    <property type="entry name" value="NAD(P)-bd_dom_sf"/>
</dbReference>
<name>A0ABM7RF92_9BACT</name>
<dbReference type="EMBL" id="AP024702">
    <property type="protein sequence ID" value="BCX47695.1"/>
    <property type="molecule type" value="Genomic_DNA"/>
</dbReference>
<dbReference type="SUPFAM" id="SSF51735">
    <property type="entry name" value="NAD(P)-binding Rossmann-fold domains"/>
    <property type="match status" value="1"/>
</dbReference>
<evidence type="ECO:0000313" key="2">
    <source>
        <dbReference type="EMBL" id="BCX47695.1"/>
    </source>
</evidence>
<dbReference type="PROSITE" id="PS00061">
    <property type="entry name" value="ADH_SHORT"/>
    <property type="match status" value="1"/>
</dbReference>
<dbReference type="PRINTS" id="PR00081">
    <property type="entry name" value="GDHRDH"/>
</dbReference>
<dbReference type="Proteomes" id="UP001374893">
    <property type="component" value="Chromosome"/>
</dbReference>
<evidence type="ECO:0000313" key="3">
    <source>
        <dbReference type="Proteomes" id="UP001374893"/>
    </source>
</evidence>
<reference evidence="2 3" key="1">
    <citation type="submission" date="2021-06" db="EMBL/GenBank/DDBJ databases">
        <title>Complete genome of Haloferula helveola possessing various polysaccharide degrading enzymes.</title>
        <authorList>
            <person name="Takami H."/>
            <person name="Huang C."/>
            <person name="Hamasaki K."/>
        </authorList>
    </citation>
    <scope>NUCLEOTIDE SEQUENCE [LARGE SCALE GENOMIC DNA]</scope>
    <source>
        <strain evidence="2 3">CN-1</strain>
    </source>
</reference>
<dbReference type="PANTHER" id="PTHR42760">
    <property type="entry name" value="SHORT-CHAIN DEHYDROGENASES/REDUCTASES FAMILY MEMBER"/>
    <property type="match status" value="1"/>
</dbReference>